<comment type="subcellular location">
    <subcellularLocation>
        <location evidence="1">Cell envelope</location>
    </subcellularLocation>
</comment>
<name>A0ABQ6LQ42_9RHOB</name>
<keyword evidence="3" id="KW-0472">Membrane</keyword>
<reference evidence="4 5" key="1">
    <citation type="submission" date="2023-04" db="EMBL/GenBank/DDBJ databases">
        <title>Marinoamorphus aggregata gen. nov., sp. Nov., isolate from tissue of brittle star Ophioplocus japonicus.</title>
        <authorList>
            <person name="Kawano K."/>
            <person name="Sawayama S."/>
            <person name="Nakagawa S."/>
        </authorList>
    </citation>
    <scope>NUCLEOTIDE SEQUENCE [LARGE SCALE GENOMIC DNA]</scope>
    <source>
        <strain evidence="4 5">NKW23</strain>
    </source>
</reference>
<dbReference type="InterPro" id="IPR017560">
    <property type="entry name" value="Cyt_c_biogenesis_CcmI"/>
</dbReference>
<feature type="transmembrane region" description="Helical" evidence="3">
    <location>
        <begin position="96"/>
        <end position="116"/>
    </location>
</feature>
<gene>
    <name evidence="4" type="primary">ccmI</name>
    <name evidence="4" type="ORF">LNKW23_39750</name>
</gene>
<dbReference type="Proteomes" id="UP001239909">
    <property type="component" value="Unassembled WGS sequence"/>
</dbReference>
<dbReference type="NCBIfam" id="TIGR03142">
    <property type="entry name" value="cytochro_ccmI"/>
    <property type="match status" value="1"/>
</dbReference>
<evidence type="ECO:0000313" key="4">
    <source>
        <dbReference type="EMBL" id="GMG84759.1"/>
    </source>
</evidence>
<organism evidence="4 5">
    <name type="scientific">Paralimibaculum aggregatum</name>
    <dbReference type="NCBI Taxonomy" id="3036245"/>
    <lineage>
        <taxon>Bacteria</taxon>
        <taxon>Pseudomonadati</taxon>
        <taxon>Pseudomonadota</taxon>
        <taxon>Alphaproteobacteria</taxon>
        <taxon>Rhodobacterales</taxon>
        <taxon>Paracoccaceae</taxon>
        <taxon>Paralimibaculum</taxon>
    </lineage>
</organism>
<keyword evidence="3" id="KW-0812">Transmembrane</keyword>
<evidence type="ECO:0000256" key="1">
    <source>
        <dbReference type="ARBA" id="ARBA00004196"/>
    </source>
</evidence>
<dbReference type="Gene3D" id="1.25.40.10">
    <property type="entry name" value="Tetratricopeptide repeat domain"/>
    <property type="match status" value="1"/>
</dbReference>
<dbReference type="RefSeq" id="WP_285673859.1">
    <property type="nucleotide sequence ID" value="NZ_BSYI01000042.1"/>
</dbReference>
<feature type="transmembrane region" description="Helical" evidence="3">
    <location>
        <begin position="6"/>
        <end position="24"/>
    </location>
</feature>
<sequence>MSEFLIGAILLGAMAVLALALPLLRARGAETSRAARDAAVYRDQLAELERDIARGLIGEAEAVGTRAEISRRLIAATRAAESAGQFAPAPRRFSSIAAGAALFGVPALALLIYLLAGRPGLEDAPFAGRSALEQRAAVAMIPGQGLSQDEAVGLAFERGLRQPPAEPPAEIAGQLEELKAHLAANPQEIEGRRILAGVNLRLGRFEEAAALFAEIQRIDGPRPRIEPLLARAEALVLAAGGHVSKEAEAMVAEALEIDGSDPVARYFAGLVHAQRGELERAAGIWRALRDEAAPDAPWLPMVEGMLARIGVPPARRAAPAGPAGVDPEMAAAVAAMSPEERAAFMADRLGALEARLTGEGGPPEDWVMLMRAFQVSGRGEDAARIYRLAQAALEGGEAGFVREQALLLGVIAE</sequence>
<dbReference type="PANTHER" id="PTHR47870">
    <property type="entry name" value="CYTOCHROME C-TYPE BIOGENESIS PROTEIN CCMH"/>
    <property type="match status" value="1"/>
</dbReference>
<dbReference type="PANTHER" id="PTHR47870:SF1">
    <property type="entry name" value="CYTOCHROME C-TYPE BIOGENESIS PROTEIN CCMH"/>
    <property type="match status" value="1"/>
</dbReference>
<dbReference type="InterPro" id="IPR011990">
    <property type="entry name" value="TPR-like_helical_dom_sf"/>
</dbReference>
<evidence type="ECO:0000256" key="3">
    <source>
        <dbReference type="SAM" id="Phobius"/>
    </source>
</evidence>
<protein>
    <submittedName>
        <fullName evidence="4">C-type cytochrome biogenesis protein CcmI</fullName>
    </submittedName>
</protein>
<evidence type="ECO:0000313" key="5">
    <source>
        <dbReference type="Proteomes" id="UP001239909"/>
    </source>
</evidence>
<keyword evidence="5" id="KW-1185">Reference proteome</keyword>
<accession>A0ABQ6LQ42</accession>
<evidence type="ECO:0000256" key="2">
    <source>
        <dbReference type="ARBA" id="ARBA00022748"/>
    </source>
</evidence>
<dbReference type="SUPFAM" id="SSF48452">
    <property type="entry name" value="TPR-like"/>
    <property type="match status" value="1"/>
</dbReference>
<keyword evidence="3" id="KW-1133">Transmembrane helix</keyword>
<proteinExistence type="predicted"/>
<comment type="caution">
    <text evidence="4">The sequence shown here is derived from an EMBL/GenBank/DDBJ whole genome shotgun (WGS) entry which is preliminary data.</text>
</comment>
<keyword evidence="2" id="KW-0201">Cytochrome c-type biogenesis</keyword>
<dbReference type="EMBL" id="BSYI01000042">
    <property type="protein sequence ID" value="GMG84759.1"/>
    <property type="molecule type" value="Genomic_DNA"/>
</dbReference>
<dbReference type="InterPro" id="IPR051263">
    <property type="entry name" value="C-type_cytochrome_biogenesis"/>
</dbReference>